<dbReference type="GO" id="GO:0003677">
    <property type="term" value="F:DNA binding"/>
    <property type="evidence" value="ECO:0007669"/>
    <property type="project" value="InterPro"/>
</dbReference>
<dbReference type="AlphaFoldDB" id="B0T8R2"/>
<dbReference type="KEGG" id="cak:Caul_2278"/>
<evidence type="ECO:0000259" key="1">
    <source>
        <dbReference type="PROSITE" id="PS50943"/>
    </source>
</evidence>
<dbReference type="InterPro" id="IPR010982">
    <property type="entry name" value="Lambda_DNA-bd_dom_sf"/>
</dbReference>
<protein>
    <submittedName>
        <fullName evidence="2">Transcriptional regulator, XRE family</fullName>
    </submittedName>
</protein>
<evidence type="ECO:0000313" key="2">
    <source>
        <dbReference type="EMBL" id="ABZ71405.1"/>
    </source>
</evidence>
<dbReference type="HOGENOM" id="CLU_066192_26_0_5"/>
<feature type="domain" description="HTH cro/C1-type" evidence="1">
    <location>
        <begin position="17"/>
        <end position="71"/>
    </location>
</feature>
<dbReference type="InterPro" id="IPR001387">
    <property type="entry name" value="Cro/C1-type_HTH"/>
</dbReference>
<dbReference type="STRING" id="366602.Caul_2278"/>
<accession>B0T8R2</accession>
<dbReference type="Pfam" id="PF01381">
    <property type="entry name" value="HTH_3"/>
    <property type="match status" value="1"/>
</dbReference>
<dbReference type="Gene3D" id="1.10.260.40">
    <property type="entry name" value="lambda repressor-like DNA-binding domains"/>
    <property type="match status" value="1"/>
</dbReference>
<dbReference type="OrthoDB" id="7923537at2"/>
<dbReference type="SMART" id="SM00530">
    <property type="entry name" value="HTH_XRE"/>
    <property type="match status" value="1"/>
</dbReference>
<proteinExistence type="predicted"/>
<dbReference type="CDD" id="cd00093">
    <property type="entry name" value="HTH_XRE"/>
    <property type="match status" value="1"/>
</dbReference>
<gene>
    <name evidence="2" type="ordered locus">Caul_2278</name>
</gene>
<reference evidence="2" key="1">
    <citation type="submission" date="2008-01" db="EMBL/GenBank/DDBJ databases">
        <title>Complete sequence of chromosome of Caulobacter sp. K31.</title>
        <authorList>
            <consortium name="US DOE Joint Genome Institute"/>
            <person name="Copeland A."/>
            <person name="Lucas S."/>
            <person name="Lapidus A."/>
            <person name="Barry K."/>
            <person name="Glavina del Rio T."/>
            <person name="Dalin E."/>
            <person name="Tice H."/>
            <person name="Pitluck S."/>
            <person name="Bruce D."/>
            <person name="Goodwin L."/>
            <person name="Thompson L.S."/>
            <person name="Brettin T."/>
            <person name="Detter J.C."/>
            <person name="Han C."/>
            <person name="Schmutz J."/>
            <person name="Larimer F."/>
            <person name="Land M."/>
            <person name="Hauser L."/>
            <person name="Kyrpides N."/>
            <person name="Kim E."/>
            <person name="Stephens C."/>
            <person name="Richardson P."/>
        </authorList>
    </citation>
    <scope>NUCLEOTIDE SEQUENCE [LARGE SCALE GENOMIC DNA]</scope>
    <source>
        <strain evidence="2">K31</strain>
    </source>
</reference>
<sequence>MTNASPHPVDLHVGQRIRLRRKLAGASQTQVADALGLTFQQLQKYERGTNRISASKLQALALHLRVPINWFFEGLEEPTAEDAAINRRQTAVDAFLASREGVELALAFPRIGSGQRNQILALVRTLAAEEEFAQDA</sequence>
<organism evidence="2">
    <name type="scientific">Caulobacter sp. (strain K31)</name>
    <dbReference type="NCBI Taxonomy" id="366602"/>
    <lineage>
        <taxon>Bacteria</taxon>
        <taxon>Pseudomonadati</taxon>
        <taxon>Pseudomonadota</taxon>
        <taxon>Alphaproteobacteria</taxon>
        <taxon>Caulobacterales</taxon>
        <taxon>Caulobacteraceae</taxon>
        <taxon>Caulobacter</taxon>
    </lineage>
</organism>
<dbReference type="EMBL" id="CP000927">
    <property type="protein sequence ID" value="ABZ71405.1"/>
    <property type="molecule type" value="Genomic_DNA"/>
</dbReference>
<dbReference type="eggNOG" id="COG1396">
    <property type="taxonomic scope" value="Bacteria"/>
</dbReference>
<dbReference type="SUPFAM" id="SSF47413">
    <property type="entry name" value="lambda repressor-like DNA-binding domains"/>
    <property type="match status" value="1"/>
</dbReference>
<name>B0T8R2_CAUSK</name>
<dbReference type="PROSITE" id="PS50943">
    <property type="entry name" value="HTH_CROC1"/>
    <property type="match status" value="1"/>
</dbReference>